<accession>A0AAW1EVP9</accession>
<feature type="compositionally biased region" description="Low complexity" evidence="1">
    <location>
        <begin position="12"/>
        <end position="21"/>
    </location>
</feature>
<evidence type="ECO:0000313" key="2">
    <source>
        <dbReference type="EMBL" id="KAK9526670.1"/>
    </source>
</evidence>
<proteinExistence type="predicted"/>
<organism evidence="2 3">
    <name type="scientific">Zoarces viviparus</name>
    <name type="common">Viviparous eelpout</name>
    <name type="synonym">Blennius viviparus</name>
    <dbReference type="NCBI Taxonomy" id="48416"/>
    <lineage>
        <taxon>Eukaryota</taxon>
        <taxon>Metazoa</taxon>
        <taxon>Chordata</taxon>
        <taxon>Craniata</taxon>
        <taxon>Vertebrata</taxon>
        <taxon>Euteleostomi</taxon>
        <taxon>Actinopterygii</taxon>
        <taxon>Neopterygii</taxon>
        <taxon>Teleostei</taxon>
        <taxon>Neoteleostei</taxon>
        <taxon>Acanthomorphata</taxon>
        <taxon>Eupercaria</taxon>
        <taxon>Perciformes</taxon>
        <taxon>Cottioidei</taxon>
        <taxon>Zoarcales</taxon>
        <taxon>Zoarcidae</taxon>
        <taxon>Zoarcinae</taxon>
        <taxon>Zoarces</taxon>
    </lineage>
</organism>
<dbReference type="AlphaFoldDB" id="A0AAW1EVP9"/>
<feature type="compositionally biased region" description="Polar residues" evidence="1">
    <location>
        <begin position="1"/>
        <end position="11"/>
    </location>
</feature>
<dbReference type="EMBL" id="JBCEZU010000123">
    <property type="protein sequence ID" value="KAK9526670.1"/>
    <property type="molecule type" value="Genomic_DNA"/>
</dbReference>
<dbReference type="Proteomes" id="UP001488805">
    <property type="component" value="Unassembled WGS sequence"/>
</dbReference>
<keyword evidence="3" id="KW-1185">Reference proteome</keyword>
<sequence>MIFLHQNNPWSGRQQRAAGCSARRRSRVHTKTPKEKKKPHAQPLEALIVQKEILSCQSHLSFPHMLVAMATPRTSVKVAEEMVGEELMNIIRSSSKREDMGDKLL</sequence>
<protein>
    <submittedName>
        <fullName evidence="2">Uncharacterized protein</fullName>
    </submittedName>
</protein>
<gene>
    <name evidence="2" type="ORF">VZT92_015355</name>
</gene>
<feature type="region of interest" description="Disordered" evidence="1">
    <location>
        <begin position="1"/>
        <end position="42"/>
    </location>
</feature>
<evidence type="ECO:0000313" key="3">
    <source>
        <dbReference type="Proteomes" id="UP001488805"/>
    </source>
</evidence>
<reference evidence="2 3" key="1">
    <citation type="journal article" date="2024" name="Genome Biol. Evol.">
        <title>Chromosome-level genome assembly of the viviparous eelpout Zoarces viviparus.</title>
        <authorList>
            <person name="Fuhrmann N."/>
            <person name="Brasseur M.V."/>
            <person name="Bakowski C.E."/>
            <person name="Podsiadlowski L."/>
            <person name="Prost S."/>
            <person name="Krehenwinkel H."/>
            <person name="Mayer C."/>
        </authorList>
    </citation>
    <scope>NUCLEOTIDE SEQUENCE [LARGE SCALE GENOMIC DNA]</scope>
    <source>
        <strain evidence="2">NO-MEL_2022_Ind0_liver</strain>
    </source>
</reference>
<feature type="compositionally biased region" description="Basic residues" evidence="1">
    <location>
        <begin position="22"/>
        <end position="40"/>
    </location>
</feature>
<name>A0AAW1EVP9_ZOAVI</name>
<comment type="caution">
    <text evidence="2">The sequence shown here is derived from an EMBL/GenBank/DDBJ whole genome shotgun (WGS) entry which is preliminary data.</text>
</comment>
<evidence type="ECO:0000256" key="1">
    <source>
        <dbReference type="SAM" id="MobiDB-lite"/>
    </source>
</evidence>